<organism evidence="2 3">
    <name type="scientific">Oryza sativa subsp. japonica</name>
    <name type="common">Rice</name>
    <dbReference type="NCBI Taxonomy" id="39947"/>
    <lineage>
        <taxon>Eukaryota</taxon>
        <taxon>Viridiplantae</taxon>
        <taxon>Streptophyta</taxon>
        <taxon>Embryophyta</taxon>
        <taxon>Tracheophyta</taxon>
        <taxon>Spermatophyta</taxon>
        <taxon>Magnoliopsida</taxon>
        <taxon>Liliopsida</taxon>
        <taxon>Poales</taxon>
        <taxon>Poaceae</taxon>
        <taxon>BOP clade</taxon>
        <taxon>Oryzoideae</taxon>
        <taxon>Oryzeae</taxon>
        <taxon>Oryzinae</taxon>
        <taxon>Oryza</taxon>
        <taxon>Oryza sativa</taxon>
    </lineage>
</organism>
<sequence length="141" mass="15579">MPSAPLWRARQLPAMAGCPQSQWQEEGQWPQGHFSVRWAAVWVQFLARKELAGGRGRGWGTRAGRGAACGAVIRARWHRRGASSYGFSRAGGRQRQPGDGDGRCMHGWRRCTSPSVIPPPPRVDLFFTTGLSDATTSIRTY</sequence>
<proteinExistence type="predicted"/>
<evidence type="ECO:0000313" key="3">
    <source>
        <dbReference type="Proteomes" id="UP000000763"/>
    </source>
</evidence>
<reference evidence="3" key="2">
    <citation type="journal article" date="2008" name="Nucleic Acids Res.">
        <title>The rice annotation project database (RAP-DB): 2008 update.</title>
        <authorList>
            <consortium name="The rice annotation project (RAP)"/>
        </authorList>
    </citation>
    <scope>GENOME REANNOTATION</scope>
    <source>
        <strain evidence="3">cv. Nipponbare</strain>
    </source>
</reference>
<dbReference type="Proteomes" id="UP000000763">
    <property type="component" value="Chromosome 7"/>
</dbReference>
<dbReference type="AlphaFoldDB" id="Q69RD0"/>
<reference evidence="3" key="1">
    <citation type="journal article" date="2005" name="Nature">
        <title>The map-based sequence of the rice genome.</title>
        <authorList>
            <consortium name="International rice genome sequencing project (IRGSP)"/>
            <person name="Matsumoto T."/>
            <person name="Wu J."/>
            <person name="Kanamori H."/>
            <person name="Katayose Y."/>
            <person name="Fujisawa M."/>
            <person name="Namiki N."/>
            <person name="Mizuno H."/>
            <person name="Yamamoto K."/>
            <person name="Antonio B.A."/>
            <person name="Baba T."/>
            <person name="Sakata K."/>
            <person name="Nagamura Y."/>
            <person name="Aoki H."/>
            <person name="Arikawa K."/>
            <person name="Arita K."/>
            <person name="Bito T."/>
            <person name="Chiden Y."/>
            <person name="Fujitsuka N."/>
            <person name="Fukunaka R."/>
            <person name="Hamada M."/>
            <person name="Harada C."/>
            <person name="Hayashi A."/>
            <person name="Hijishita S."/>
            <person name="Honda M."/>
            <person name="Hosokawa S."/>
            <person name="Ichikawa Y."/>
            <person name="Idonuma A."/>
            <person name="Iijima M."/>
            <person name="Ikeda M."/>
            <person name="Ikeno M."/>
            <person name="Ito K."/>
            <person name="Ito S."/>
            <person name="Ito T."/>
            <person name="Ito Y."/>
            <person name="Ito Y."/>
            <person name="Iwabuchi A."/>
            <person name="Kamiya K."/>
            <person name="Karasawa W."/>
            <person name="Kurita K."/>
            <person name="Katagiri S."/>
            <person name="Kikuta A."/>
            <person name="Kobayashi H."/>
            <person name="Kobayashi N."/>
            <person name="Machita K."/>
            <person name="Maehara T."/>
            <person name="Masukawa M."/>
            <person name="Mizubayashi T."/>
            <person name="Mukai Y."/>
            <person name="Nagasaki H."/>
            <person name="Nagata Y."/>
            <person name="Naito S."/>
            <person name="Nakashima M."/>
            <person name="Nakama Y."/>
            <person name="Nakamichi Y."/>
            <person name="Nakamura M."/>
            <person name="Meguro A."/>
            <person name="Negishi M."/>
            <person name="Ohta I."/>
            <person name="Ohta T."/>
            <person name="Okamoto M."/>
            <person name="Ono N."/>
            <person name="Saji S."/>
            <person name="Sakaguchi M."/>
            <person name="Sakai K."/>
            <person name="Shibata M."/>
            <person name="Shimokawa T."/>
            <person name="Song J."/>
            <person name="Takazaki Y."/>
            <person name="Terasawa K."/>
            <person name="Tsugane M."/>
            <person name="Tsuji K."/>
            <person name="Ueda S."/>
            <person name="Waki K."/>
            <person name="Yamagata H."/>
            <person name="Yamamoto M."/>
            <person name="Yamamoto S."/>
            <person name="Yamane H."/>
            <person name="Yoshiki S."/>
            <person name="Yoshihara R."/>
            <person name="Yukawa K."/>
            <person name="Zhong H."/>
            <person name="Yano M."/>
            <person name="Yuan Q."/>
            <person name="Ouyang S."/>
            <person name="Liu J."/>
            <person name="Jones K.M."/>
            <person name="Gansberger K."/>
            <person name="Moffat K."/>
            <person name="Hill J."/>
            <person name="Bera J."/>
            <person name="Fadrosh D."/>
            <person name="Jin S."/>
            <person name="Johri S."/>
            <person name="Kim M."/>
            <person name="Overton L."/>
            <person name="Reardon M."/>
            <person name="Tsitrin T."/>
            <person name="Vuong H."/>
            <person name="Weaver B."/>
            <person name="Ciecko A."/>
            <person name="Tallon L."/>
            <person name="Jackson J."/>
            <person name="Pai G."/>
            <person name="Aken S.V."/>
            <person name="Utterback T."/>
            <person name="Reidmuller S."/>
            <person name="Feldblyum T."/>
            <person name="Hsiao J."/>
            <person name="Zismann V."/>
            <person name="Iobst S."/>
            <person name="de Vazeille A.R."/>
            <person name="Buell C.R."/>
            <person name="Ying K."/>
            <person name="Li Y."/>
            <person name="Lu T."/>
            <person name="Huang Y."/>
            <person name="Zhao Q."/>
            <person name="Feng Q."/>
            <person name="Zhang L."/>
            <person name="Zhu J."/>
            <person name="Weng Q."/>
            <person name="Mu J."/>
            <person name="Lu Y."/>
            <person name="Fan D."/>
            <person name="Liu Y."/>
            <person name="Guan J."/>
            <person name="Zhang Y."/>
            <person name="Yu S."/>
            <person name="Liu X."/>
            <person name="Zhang Y."/>
            <person name="Hong G."/>
            <person name="Han B."/>
            <person name="Choisne N."/>
            <person name="Demange N."/>
            <person name="Orjeda G."/>
            <person name="Samain S."/>
            <person name="Cattolico L."/>
            <person name="Pelletier E."/>
            <person name="Couloux A."/>
            <person name="Segurens B."/>
            <person name="Wincker P."/>
            <person name="D'Hont A."/>
            <person name="Scarpelli C."/>
            <person name="Weissenbach J."/>
            <person name="Salanoubat M."/>
            <person name="Quetier F."/>
            <person name="Yu Y."/>
            <person name="Kim H.R."/>
            <person name="Rambo T."/>
            <person name="Currie J."/>
            <person name="Collura K."/>
            <person name="Luo M."/>
            <person name="Yang T."/>
            <person name="Ammiraju J.S.S."/>
            <person name="Engler F."/>
            <person name="Soderlund C."/>
            <person name="Wing R.A."/>
            <person name="Palmer L.E."/>
            <person name="de la Bastide M."/>
            <person name="Spiegel L."/>
            <person name="Nascimento L."/>
            <person name="Zutavern T."/>
            <person name="O'Shaughnessy A."/>
            <person name="Dike S."/>
            <person name="Dedhia N."/>
            <person name="Preston R."/>
            <person name="Balija V."/>
            <person name="McCombie W.R."/>
            <person name="Chow T."/>
            <person name="Chen H."/>
            <person name="Chung M."/>
            <person name="Chen C."/>
            <person name="Shaw J."/>
            <person name="Wu H."/>
            <person name="Hsiao K."/>
            <person name="Chao Y."/>
            <person name="Chu M."/>
            <person name="Cheng C."/>
            <person name="Hour A."/>
            <person name="Lee P."/>
            <person name="Lin S."/>
            <person name="Lin Y."/>
            <person name="Liou J."/>
            <person name="Liu S."/>
            <person name="Hsing Y."/>
            <person name="Raghuvanshi S."/>
            <person name="Mohanty A."/>
            <person name="Bharti A.K."/>
            <person name="Gaur A."/>
            <person name="Gupta V."/>
            <person name="Kumar D."/>
            <person name="Ravi V."/>
            <person name="Vij S."/>
            <person name="Kapur A."/>
            <person name="Khurana P."/>
            <person name="Khurana P."/>
            <person name="Khurana J.P."/>
            <person name="Tyagi A.K."/>
            <person name="Gaikwad K."/>
            <person name="Singh A."/>
            <person name="Dalal V."/>
            <person name="Srivastava S."/>
            <person name="Dixit A."/>
            <person name="Pal A.K."/>
            <person name="Ghazi I.A."/>
            <person name="Yadav M."/>
            <person name="Pandit A."/>
            <person name="Bhargava A."/>
            <person name="Sureshbabu K."/>
            <person name="Batra K."/>
            <person name="Sharma T.R."/>
            <person name="Mohapatra T."/>
            <person name="Singh N.K."/>
            <person name="Messing J."/>
            <person name="Nelson A.B."/>
            <person name="Fuks G."/>
            <person name="Kavchok S."/>
            <person name="Keizer G."/>
            <person name="Linton E."/>
            <person name="Llaca V."/>
            <person name="Song R."/>
            <person name="Tanyolac B."/>
            <person name="Young S."/>
            <person name="Ho-Il K."/>
            <person name="Hahn J.H."/>
            <person name="Sangsakoo G."/>
            <person name="Vanavichit A."/>
            <person name="de Mattos Luiz.A.T."/>
            <person name="Zimmer P.D."/>
            <person name="Malone G."/>
            <person name="Dellagostin O."/>
            <person name="de Oliveira A.C."/>
            <person name="Bevan M."/>
            <person name="Bancroft I."/>
            <person name="Minx P."/>
            <person name="Cordum H."/>
            <person name="Wilson R."/>
            <person name="Cheng Z."/>
            <person name="Jin W."/>
            <person name="Jiang J."/>
            <person name="Leong S.A."/>
            <person name="Iwama H."/>
            <person name="Gojobori T."/>
            <person name="Itoh T."/>
            <person name="Niimura Y."/>
            <person name="Fujii Y."/>
            <person name="Habara T."/>
            <person name="Sakai H."/>
            <person name="Sato Y."/>
            <person name="Wilson G."/>
            <person name="Kumar K."/>
            <person name="McCouch S."/>
            <person name="Juretic N."/>
            <person name="Hoen D."/>
            <person name="Wright S."/>
            <person name="Bruskiewich R."/>
            <person name="Bureau T."/>
            <person name="Miyao A."/>
            <person name="Hirochika H."/>
            <person name="Nishikawa T."/>
            <person name="Kadowaki K."/>
            <person name="Sugiura M."/>
            <person name="Burr B."/>
            <person name="Sasaki T."/>
        </authorList>
    </citation>
    <scope>NUCLEOTIDE SEQUENCE [LARGE SCALE GENOMIC DNA]</scope>
    <source>
        <strain evidence="3">cv. Nipponbare</strain>
    </source>
</reference>
<gene>
    <name evidence="2" type="primary">P0567H04.10</name>
</gene>
<evidence type="ECO:0000313" key="2">
    <source>
        <dbReference type="EMBL" id="BAD31154.1"/>
    </source>
</evidence>
<feature type="region of interest" description="Disordered" evidence="1">
    <location>
        <begin position="86"/>
        <end position="105"/>
    </location>
</feature>
<name>Q69RD0_ORYSJ</name>
<accession>Q69RD0</accession>
<evidence type="ECO:0000256" key="1">
    <source>
        <dbReference type="SAM" id="MobiDB-lite"/>
    </source>
</evidence>
<protein>
    <submittedName>
        <fullName evidence="2">Uncharacterized protein</fullName>
    </submittedName>
</protein>
<dbReference type="EMBL" id="AP005195">
    <property type="protein sequence ID" value="BAD31154.1"/>
    <property type="molecule type" value="Genomic_DNA"/>
</dbReference>